<gene>
    <name evidence="2" type="ORF">SLEP1_g51395</name>
</gene>
<dbReference type="Pfam" id="PF03478">
    <property type="entry name" value="Beta-prop_KIB1-4"/>
    <property type="match status" value="1"/>
</dbReference>
<protein>
    <recommendedName>
        <fullName evidence="1">KIB1-4 beta-propeller domain-containing protein</fullName>
    </recommendedName>
</protein>
<dbReference type="InterPro" id="IPR050942">
    <property type="entry name" value="F-box_BR-signaling"/>
</dbReference>
<evidence type="ECO:0000313" key="2">
    <source>
        <dbReference type="EMBL" id="GKV44193.1"/>
    </source>
</evidence>
<dbReference type="AlphaFoldDB" id="A0AAV5M5J5"/>
<sequence length="399" mass="46430">MARWEELPCDLIIAISQRLESYVDYVRLGAICSSWNSAIPKSPTHLFKQIPWLMLPFDDETQTSRGFYSILDDKVYHLELSETRGKLFRGSCYGWLVILEMSPALCLFNPLTKFKITLPPLDTFPDMKSYCPDDKDKEYTIINCLHGVTRQWSQAYMREVYIKKLVLSSPPHDDYLAIAIFGEHRCLAFCKRNDNKWTAAETCNRHGFEDVIFYKDKIYALESYCELLISDTTSLPKFSLIEAKIPRLRNYTELNLVGSNNGLMMVERYYIYDDEDDEPDGDESDEVVHYKTSRFKIYLLKSKSGEEMLKWSKITHLGDNVMLLGYNASVLIPSVGVPKLKRNCIYYTDFQMECWEEDYFGGFDFGIFDLCDGRIKEFGELNLSSEYVWTPPLWVVPNP</sequence>
<evidence type="ECO:0000313" key="3">
    <source>
        <dbReference type="Proteomes" id="UP001054252"/>
    </source>
</evidence>
<dbReference type="PANTHER" id="PTHR44259:SF114">
    <property type="entry name" value="OS06G0707300 PROTEIN"/>
    <property type="match status" value="1"/>
</dbReference>
<dbReference type="Proteomes" id="UP001054252">
    <property type="component" value="Unassembled WGS sequence"/>
</dbReference>
<dbReference type="Gene3D" id="1.20.1280.50">
    <property type="match status" value="1"/>
</dbReference>
<organism evidence="2 3">
    <name type="scientific">Rubroshorea leprosula</name>
    <dbReference type="NCBI Taxonomy" id="152421"/>
    <lineage>
        <taxon>Eukaryota</taxon>
        <taxon>Viridiplantae</taxon>
        <taxon>Streptophyta</taxon>
        <taxon>Embryophyta</taxon>
        <taxon>Tracheophyta</taxon>
        <taxon>Spermatophyta</taxon>
        <taxon>Magnoliopsida</taxon>
        <taxon>eudicotyledons</taxon>
        <taxon>Gunneridae</taxon>
        <taxon>Pentapetalae</taxon>
        <taxon>rosids</taxon>
        <taxon>malvids</taxon>
        <taxon>Malvales</taxon>
        <taxon>Dipterocarpaceae</taxon>
        <taxon>Rubroshorea</taxon>
    </lineage>
</organism>
<name>A0AAV5M5J5_9ROSI</name>
<proteinExistence type="predicted"/>
<feature type="domain" description="KIB1-4 beta-propeller" evidence="1">
    <location>
        <begin position="67"/>
        <end position="368"/>
    </location>
</feature>
<reference evidence="2 3" key="1">
    <citation type="journal article" date="2021" name="Commun. Biol.">
        <title>The genome of Shorea leprosula (Dipterocarpaceae) highlights the ecological relevance of drought in aseasonal tropical rainforests.</title>
        <authorList>
            <person name="Ng K.K.S."/>
            <person name="Kobayashi M.J."/>
            <person name="Fawcett J.A."/>
            <person name="Hatakeyama M."/>
            <person name="Paape T."/>
            <person name="Ng C.H."/>
            <person name="Ang C.C."/>
            <person name="Tnah L.H."/>
            <person name="Lee C.T."/>
            <person name="Nishiyama T."/>
            <person name="Sese J."/>
            <person name="O'Brien M.J."/>
            <person name="Copetti D."/>
            <person name="Mohd Noor M.I."/>
            <person name="Ong R.C."/>
            <person name="Putra M."/>
            <person name="Sireger I.Z."/>
            <person name="Indrioko S."/>
            <person name="Kosugi Y."/>
            <person name="Izuno A."/>
            <person name="Isagi Y."/>
            <person name="Lee S.L."/>
            <person name="Shimizu K.K."/>
        </authorList>
    </citation>
    <scope>NUCLEOTIDE SEQUENCE [LARGE SCALE GENOMIC DNA]</scope>
    <source>
        <strain evidence="2">214</strain>
    </source>
</reference>
<dbReference type="PANTHER" id="PTHR44259">
    <property type="entry name" value="OS07G0183000 PROTEIN-RELATED"/>
    <property type="match status" value="1"/>
</dbReference>
<accession>A0AAV5M5J5</accession>
<dbReference type="InterPro" id="IPR005174">
    <property type="entry name" value="KIB1-4_b-propeller"/>
</dbReference>
<comment type="caution">
    <text evidence="2">The sequence shown here is derived from an EMBL/GenBank/DDBJ whole genome shotgun (WGS) entry which is preliminary data.</text>
</comment>
<keyword evidence="3" id="KW-1185">Reference proteome</keyword>
<evidence type="ECO:0000259" key="1">
    <source>
        <dbReference type="Pfam" id="PF03478"/>
    </source>
</evidence>
<dbReference type="EMBL" id="BPVZ01000177">
    <property type="protein sequence ID" value="GKV44193.1"/>
    <property type="molecule type" value="Genomic_DNA"/>
</dbReference>